<comment type="caution">
    <text evidence="2">The sequence shown here is derived from an EMBL/GenBank/DDBJ whole genome shotgun (WGS) entry which is preliminary data.</text>
</comment>
<dbReference type="Proteomes" id="UP000299102">
    <property type="component" value="Unassembled WGS sequence"/>
</dbReference>
<feature type="region of interest" description="Disordered" evidence="1">
    <location>
        <begin position="31"/>
        <end position="50"/>
    </location>
</feature>
<keyword evidence="3" id="KW-1185">Reference proteome</keyword>
<gene>
    <name evidence="2" type="ORF">EVAR_50240_1</name>
</gene>
<protein>
    <submittedName>
        <fullName evidence="2">Uncharacterized protein</fullName>
    </submittedName>
</protein>
<name>A0A4C1YMJ2_EUMVA</name>
<evidence type="ECO:0000256" key="1">
    <source>
        <dbReference type="SAM" id="MobiDB-lite"/>
    </source>
</evidence>
<reference evidence="2 3" key="1">
    <citation type="journal article" date="2019" name="Commun. Biol.">
        <title>The bagworm genome reveals a unique fibroin gene that provides high tensile strength.</title>
        <authorList>
            <person name="Kono N."/>
            <person name="Nakamura H."/>
            <person name="Ohtoshi R."/>
            <person name="Tomita M."/>
            <person name="Numata K."/>
            <person name="Arakawa K."/>
        </authorList>
    </citation>
    <scope>NUCLEOTIDE SEQUENCE [LARGE SCALE GENOMIC DNA]</scope>
</reference>
<accession>A0A4C1YMJ2</accession>
<proteinExistence type="predicted"/>
<organism evidence="2 3">
    <name type="scientific">Eumeta variegata</name>
    <name type="common">Bagworm moth</name>
    <name type="synonym">Eumeta japonica</name>
    <dbReference type="NCBI Taxonomy" id="151549"/>
    <lineage>
        <taxon>Eukaryota</taxon>
        <taxon>Metazoa</taxon>
        <taxon>Ecdysozoa</taxon>
        <taxon>Arthropoda</taxon>
        <taxon>Hexapoda</taxon>
        <taxon>Insecta</taxon>
        <taxon>Pterygota</taxon>
        <taxon>Neoptera</taxon>
        <taxon>Endopterygota</taxon>
        <taxon>Lepidoptera</taxon>
        <taxon>Glossata</taxon>
        <taxon>Ditrysia</taxon>
        <taxon>Tineoidea</taxon>
        <taxon>Psychidae</taxon>
        <taxon>Oiketicinae</taxon>
        <taxon>Eumeta</taxon>
    </lineage>
</organism>
<evidence type="ECO:0000313" key="3">
    <source>
        <dbReference type="Proteomes" id="UP000299102"/>
    </source>
</evidence>
<evidence type="ECO:0000313" key="2">
    <source>
        <dbReference type="EMBL" id="GBP75555.1"/>
    </source>
</evidence>
<sequence>MWLALDRPFVDIEISASPHTSTFVCGHARSSPVSVPMATPKRTRQKYGRAGGSVGRLVTLRNLSSRIRLRYYREREISNIRGASVSPTTRRLIKEFGRFGPPKSGC</sequence>
<dbReference type="EMBL" id="BGZK01001253">
    <property type="protein sequence ID" value="GBP75555.1"/>
    <property type="molecule type" value="Genomic_DNA"/>
</dbReference>
<dbReference type="AlphaFoldDB" id="A0A4C1YMJ2"/>